<dbReference type="EMBL" id="MU003720">
    <property type="protein sequence ID" value="KAF2802856.1"/>
    <property type="molecule type" value="Genomic_DNA"/>
</dbReference>
<evidence type="ECO:0000313" key="2">
    <source>
        <dbReference type="Proteomes" id="UP000504636"/>
    </source>
</evidence>
<name>A0A6A6Y213_9PEZI</name>
<evidence type="ECO:0008006" key="4">
    <source>
        <dbReference type="Google" id="ProtNLM"/>
    </source>
</evidence>
<dbReference type="Proteomes" id="UP000504636">
    <property type="component" value="Unplaced"/>
</dbReference>
<accession>A0A6A6Y213</accession>
<dbReference type="RefSeq" id="XP_033569820.1">
    <property type="nucleotide sequence ID" value="XM_033716184.1"/>
</dbReference>
<proteinExistence type="predicted"/>
<evidence type="ECO:0000313" key="3">
    <source>
        <dbReference type="RefSeq" id="XP_033569820.1"/>
    </source>
</evidence>
<reference evidence="1 3" key="1">
    <citation type="journal article" date="2020" name="Stud. Mycol.">
        <title>101 Dothideomycetes genomes: a test case for predicting lifestyles and emergence of pathogens.</title>
        <authorList>
            <person name="Haridas S."/>
            <person name="Albert R."/>
            <person name="Binder M."/>
            <person name="Bloem J."/>
            <person name="Labutti K."/>
            <person name="Salamov A."/>
            <person name="Andreopoulos B."/>
            <person name="Baker S."/>
            <person name="Barry K."/>
            <person name="Bills G."/>
            <person name="Bluhm B."/>
            <person name="Cannon C."/>
            <person name="Castanera R."/>
            <person name="Culley D."/>
            <person name="Daum C."/>
            <person name="Ezra D."/>
            <person name="Gonzalez J."/>
            <person name="Henrissat B."/>
            <person name="Kuo A."/>
            <person name="Liang C."/>
            <person name="Lipzen A."/>
            <person name="Lutzoni F."/>
            <person name="Magnuson J."/>
            <person name="Mondo S."/>
            <person name="Nolan M."/>
            <person name="Ohm R."/>
            <person name="Pangilinan J."/>
            <person name="Park H.-J."/>
            <person name="Ramirez L."/>
            <person name="Alfaro M."/>
            <person name="Sun H."/>
            <person name="Tritt A."/>
            <person name="Yoshinaga Y."/>
            <person name="Zwiers L.-H."/>
            <person name="Turgeon B."/>
            <person name="Goodwin S."/>
            <person name="Spatafora J."/>
            <person name="Crous P."/>
            <person name="Grigoriev I."/>
        </authorList>
    </citation>
    <scope>NUCLEOTIDE SEQUENCE</scope>
    <source>
        <strain evidence="1 3">CBS 304.34</strain>
    </source>
</reference>
<sequence length="194" mass="22127">MDRASQVLAQAPLDVPRTYATLAERGDVPLLSLYYYNKGRRLIEEKAQSQQYLTLDKEKAVIKFLLLMSNLGQPVCIKFIPSLAFCNKPIKPPGKNWAWGFEKRYLELKAKTVRPINWKQHRNNIYNKIVEWFKLIGKDLAILPENTYNIDETGVLLSMLGSIKVLVGKDNLRDYRGAGVKRTIVTAVKCISAD</sequence>
<dbReference type="AlphaFoldDB" id="A0A6A6Y213"/>
<reference evidence="3" key="2">
    <citation type="submission" date="2020-04" db="EMBL/GenBank/DDBJ databases">
        <authorList>
            <consortium name="NCBI Genome Project"/>
        </authorList>
    </citation>
    <scope>NUCLEOTIDE SEQUENCE</scope>
    <source>
        <strain evidence="3">CBS 304.34</strain>
    </source>
</reference>
<dbReference type="OrthoDB" id="3776963at2759"/>
<evidence type="ECO:0000313" key="1">
    <source>
        <dbReference type="EMBL" id="KAF2802856.1"/>
    </source>
</evidence>
<reference evidence="3" key="3">
    <citation type="submission" date="2025-04" db="UniProtKB">
        <authorList>
            <consortium name="RefSeq"/>
        </authorList>
    </citation>
    <scope>IDENTIFICATION</scope>
    <source>
        <strain evidence="3">CBS 304.34</strain>
    </source>
</reference>
<protein>
    <recommendedName>
        <fullName evidence="4">DDE-domain-containing protein</fullName>
    </recommendedName>
</protein>
<organism evidence="1">
    <name type="scientific">Mytilinidion resinicola</name>
    <dbReference type="NCBI Taxonomy" id="574789"/>
    <lineage>
        <taxon>Eukaryota</taxon>
        <taxon>Fungi</taxon>
        <taxon>Dikarya</taxon>
        <taxon>Ascomycota</taxon>
        <taxon>Pezizomycotina</taxon>
        <taxon>Dothideomycetes</taxon>
        <taxon>Pleosporomycetidae</taxon>
        <taxon>Mytilinidiales</taxon>
        <taxon>Mytilinidiaceae</taxon>
        <taxon>Mytilinidion</taxon>
    </lineage>
</organism>
<gene>
    <name evidence="1 3" type="ORF">BDZ99DRAFT_400723</name>
</gene>
<keyword evidence="2" id="KW-1185">Reference proteome</keyword>
<dbReference type="GeneID" id="54457077"/>